<dbReference type="NCBIfam" id="NF040941">
    <property type="entry name" value="GGGWT_bact"/>
    <property type="match status" value="1"/>
</dbReference>
<dbReference type="SMART" id="SM00186">
    <property type="entry name" value="FBG"/>
    <property type="match status" value="1"/>
</dbReference>
<keyword evidence="1" id="KW-0732">Signal</keyword>
<accession>A0A9J7MEI4</accession>
<evidence type="ECO:0000313" key="3">
    <source>
        <dbReference type="Proteomes" id="UP000001554"/>
    </source>
</evidence>
<evidence type="ECO:0000313" key="4">
    <source>
        <dbReference type="RefSeq" id="XP_035697735.1"/>
    </source>
</evidence>
<dbReference type="InterPro" id="IPR014716">
    <property type="entry name" value="Fibrinogen_a/b/g_C_1"/>
</dbReference>
<sequence length="273" mass="30906">MSPVCLTAFLIAALLPFAAAEQLPSEEASASDRVVNPTYDDCSEVYGVLYWISTLQGGSIQDGVYDIKPETSTSPFPAYCDMTTADGGWTVIQRRFNGSLNFDRYWADYEDGFGDVDGEYWLGLEKIHKLVSQAPYELYIEIQDWEENSAYAKYSTFGVGDASGNYRLTIGGYSGDASDCMVQHHSLNGMQFSTRDRDNDRSSARHCAQYHSSGWWQNYCSWGDLNGPYFKPEHYRGADTGLGLYWSYWKGDPNYYYSLKATKMMVRPTDFTE</sequence>
<dbReference type="GeneID" id="118430818"/>
<dbReference type="Proteomes" id="UP000001554">
    <property type="component" value="Chromosome 14"/>
</dbReference>
<dbReference type="Gene3D" id="3.90.215.10">
    <property type="entry name" value="Gamma Fibrinogen, chain A, domain 1"/>
    <property type="match status" value="1"/>
</dbReference>
<dbReference type="OMA" id="DVDGEYW"/>
<feature type="chain" id="PRO_5039923463" evidence="1">
    <location>
        <begin position="21"/>
        <end position="273"/>
    </location>
</feature>
<dbReference type="InterPro" id="IPR036056">
    <property type="entry name" value="Fibrinogen-like_C"/>
</dbReference>
<dbReference type="SUPFAM" id="SSF56496">
    <property type="entry name" value="Fibrinogen C-terminal domain-like"/>
    <property type="match status" value="1"/>
</dbReference>
<dbReference type="PANTHER" id="PTHR19143:SF394">
    <property type="entry name" value="ANGIOPOIETIN-RELATED PROTEIN 3-LIKE"/>
    <property type="match status" value="1"/>
</dbReference>
<name>A0A9J7MEI4_BRAFL</name>
<dbReference type="PROSITE" id="PS51406">
    <property type="entry name" value="FIBRINOGEN_C_2"/>
    <property type="match status" value="1"/>
</dbReference>
<feature type="domain" description="Fibrinogen C-terminal" evidence="2">
    <location>
        <begin position="33"/>
        <end position="270"/>
    </location>
</feature>
<dbReference type="AlphaFoldDB" id="A0A9J7MEI4"/>
<reference evidence="4" key="2">
    <citation type="submission" date="2025-08" db="UniProtKB">
        <authorList>
            <consortium name="RefSeq"/>
        </authorList>
    </citation>
    <scope>IDENTIFICATION</scope>
    <source>
        <strain evidence="4">S238N-H82</strain>
        <tissue evidence="4">Testes</tissue>
    </source>
</reference>
<dbReference type="Pfam" id="PF00147">
    <property type="entry name" value="Fibrinogen_C"/>
    <property type="match status" value="1"/>
</dbReference>
<dbReference type="RefSeq" id="XP_035697735.1">
    <property type="nucleotide sequence ID" value="XM_035841842.1"/>
</dbReference>
<evidence type="ECO:0000256" key="1">
    <source>
        <dbReference type="SAM" id="SignalP"/>
    </source>
</evidence>
<feature type="signal peptide" evidence="1">
    <location>
        <begin position="1"/>
        <end position="20"/>
    </location>
</feature>
<protein>
    <submittedName>
        <fullName evidence="4">Angiopoietin-related protein 1-like</fullName>
    </submittedName>
</protein>
<dbReference type="GO" id="GO:0005615">
    <property type="term" value="C:extracellular space"/>
    <property type="evidence" value="ECO:0000318"/>
    <property type="project" value="GO_Central"/>
</dbReference>
<gene>
    <name evidence="4" type="primary">LOC118430818</name>
</gene>
<dbReference type="KEGG" id="bfo:118430818"/>
<dbReference type="CDD" id="cd00087">
    <property type="entry name" value="FReD"/>
    <property type="match status" value="1"/>
</dbReference>
<evidence type="ECO:0000259" key="2">
    <source>
        <dbReference type="PROSITE" id="PS51406"/>
    </source>
</evidence>
<dbReference type="InterPro" id="IPR050373">
    <property type="entry name" value="Fibrinogen_C-term_domain"/>
</dbReference>
<proteinExistence type="predicted"/>
<dbReference type="OrthoDB" id="7735550at2759"/>
<dbReference type="InterPro" id="IPR002181">
    <property type="entry name" value="Fibrinogen_a/b/g_C_dom"/>
</dbReference>
<keyword evidence="3" id="KW-1185">Reference proteome</keyword>
<organism evidence="3 4">
    <name type="scientific">Branchiostoma floridae</name>
    <name type="common">Florida lancelet</name>
    <name type="synonym">Amphioxus</name>
    <dbReference type="NCBI Taxonomy" id="7739"/>
    <lineage>
        <taxon>Eukaryota</taxon>
        <taxon>Metazoa</taxon>
        <taxon>Chordata</taxon>
        <taxon>Cephalochordata</taxon>
        <taxon>Leptocardii</taxon>
        <taxon>Amphioxiformes</taxon>
        <taxon>Branchiostomatidae</taxon>
        <taxon>Branchiostoma</taxon>
    </lineage>
</organism>
<dbReference type="PANTHER" id="PTHR19143">
    <property type="entry name" value="FIBRINOGEN/TENASCIN/ANGIOPOEITIN"/>
    <property type="match status" value="1"/>
</dbReference>
<reference evidence="3" key="1">
    <citation type="journal article" date="2020" name="Nat. Ecol. Evol.">
        <title>Deeply conserved synteny resolves early events in vertebrate evolution.</title>
        <authorList>
            <person name="Simakov O."/>
            <person name="Marletaz F."/>
            <person name="Yue J.X."/>
            <person name="O'Connell B."/>
            <person name="Jenkins J."/>
            <person name="Brandt A."/>
            <person name="Calef R."/>
            <person name="Tung C.H."/>
            <person name="Huang T.K."/>
            <person name="Schmutz J."/>
            <person name="Satoh N."/>
            <person name="Yu J.K."/>
            <person name="Putnam N.H."/>
            <person name="Green R.E."/>
            <person name="Rokhsar D.S."/>
        </authorList>
    </citation>
    <scope>NUCLEOTIDE SEQUENCE [LARGE SCALE GENOMIC DNA]</scope>
    <source>
        <strain evidence="3">S238N-H82</strain>
    </source>
</reference>